<sequence length="222" mass="23649">MEFFSDLVEYLEINGSVVLEALRDHLYIGLVPVVIAFVLSLPLGFLVVRFAWLRVPLLTLSSILYTIPSLALILVIPGIVQTNILDPNNVVIALTIYGLALLVRTTADGLGSVDPAIVQAATAMGYKPVRRWFTVELPLALPVVLSGLRVATVASVSMASIAALVGIGGLGQLFTRGFQLGFYPPPIVIGLVLSVLLAVAADLVIVLVQRAVTPWTRARQGA</sequence>
<dbReference type="PROSITE" id="PS50928">
    <property type="entry name" value="ABC_TM1"/>
    <property type="match status" value="1"/>
</dbReference>
<evidence type="ECO:0000256" key="5">
    <source>
        <dbReference type="ARBA" id="ARBA00023136"/>
    </source>
</evidence>
<evidence type="ECO:0000313" key="8">
    <source>
        <dbReference type="EMBL" id="GAA1908334.1"/>
    </source>
</evidence>
<evidence type="ECO:0000256" key="6">
    <source>
        <dbReference type="RuleBase" id="RU363032"/>
    </source>
</evidence>
<feature type="transmembrane region" description="Helical" evidence="6">
    <location>
        <begin position="187"/>
        <end position="208"/>
    </location>
</feature>
<evidence type="ECO:0000256" key="2">
    <source>
        <dbReference type="ARBA" id="ARBA00022448"/>
    </source>
</evidence>
<dbReference type="Gene3D" id="1.10.3720.10">
    <property type="entry name" value="MetI-like"/>
    <property type="match status" value="1"/>
</dbReference>
<feature type="domain" description="ABC transmembrane type-1" evidence="7">
    <location>
        <begin position="22"/>
        <end position="208"/>
    </location>
</feature>
<dbReference type="CDD" id="cd06261">
    <property type="entry name" value="TM_PBP2"/>
    <property type="match status" value="1"/>
</dbReference>
<reference evidence="9" key="1">
    <citation type="journal article" date="2019" name="Int. J. Syst. Evol. Microbiol.">
        <title>The Global Catalogue of Microorganisms (GCM) 10K type strain sequencing project: providing services to taxonomists for standard genome sequencing and annotation.</title>
        <authorList>
            <consortium name="The Broad Institute Genomics Platform"/>
            <consortium name="The Broad Institute Genome Sequencing Center for Infectious Disease"/>
            <person name="Wu L."/>
            <person name="Ma J."/>
        </authorList>
    </citation>
    <scope>NUCLEOTIDE SEQUENCE [LARGE SCALE GENOMIC DNA]</scope>
    <source>
        <strain evidence="9">JCM 14046</strain>
    </source>
</reference>
<evidence type="ECO:0000259" key="7">
    <source>
        <dbReference type="PROSITE" id="PS50928"/>
    </source>
</evidence>
<feature type="transmembrane region" description="Helical" evidence="6">
    <location>
        <begin position="90"/>
        <end position="107"/>
    </location>
</feature>
<organism evidence="8 9">
    <name type="scientific">Nocardioides lentus</name>
    <dbReference type="NCBI Taxonomy" id="338077"/>
    <lineage>
        <taxon>Bacteria</taxon>
        <taxon>Bacillati</taxon>
        <taxon>Actinomycetota</taxon>
        <taxon>Actinomycetes</taxon>
        <taxon>Propionibacteriales</taxon>
        <taxon>Nocardioidaceae</taxon>
        <taxon>Nocardioides</taxon>
    </lineage>
</organism>
<feature type="transmembrane region" description="Helical" evidence="6">
    <location>
        <begin position="63"/>
        <end position="84"/>
    </location>
</feature>
<dbReference type="InterPro" id="IPR000515">
    <property type="entry name" value="MetI-like"/>
</dbReference>
<dbReference type="SUPFAM" id="SSF161098">
    <property type="entry name" value="MetI-like"/>
    <property type="match status" value="1"/>
</dbReference>
<comment type="caution">
    <text evidence="8">The sequence shown here is derived from an EMBL/GenBank/DDBJ whole genome shotgun (WGS) entry which is preliminary data.</text>
</comment>
<gene>
    <name evidence="8" type="ORF">GCM10009737_06680</name>
</gene>
<evidence type="ECO:0000256" key="4">
    <source>
        <dbReference type="ARBA" id="ARBA00022989"/>
    </source>
</evidence>
<dbReference type="Proteomes" id="UP001501612">
    <property type="component" value="Unassembled WGS sequence"/>
</dbReference>
<evidence type="ECO:0000256" key="1">
    <source>
        <dbReference type="ARBA" id="ARBA00004141"/>
    </source>
</evidence>
<dbReference type="InterPro" id="IPR035906">
    <property type="entry name" value="MetI-like_sf"/>
</dbReference>
<dbReference type="PANTHER" id="PTHR30177:SF4">
    <property type="entry name" value="OSMOPROTECTANT IMPORT PERMEASE PROTEIN OSMW"/>
    <property type="match status" value="1"/>
</dbReference>
<dbReference type="Pfam" id="PF00528">
    <property type="entry name" value="BPD_transp_1"/>
    <property type="match status" value="1"/>
</dbReference>
<comment type="subcellular location">
    <subcellularLocation>
        <location evidence="6">Cell membrane</location>
        <topology evidence="6">Multi-pass membrane protein</topology>
    </subcellularLocation>
    <subcellularLocation>
        <location evidence="1">Membrane</location>
        <topology evidence="1">Multi-pass membrane protein</topology>
    </subcellularLocation>
</comment>
<name>A0ABP5AA25_9ACTN</name>
<feature type="transmembrane region" description="Helical" evidence="6">
    <location>
        <begin position="139"/>
        <end position="167"/>
    </location>
</feature>
<proteinExistence type="inferred from homology"/>
<dbReference type="EMBL" id="BAAAMY010000001">
    <property type="protein sequence ID" value="GAA1908334.1"/>
    <property type="molecule type" value="Genomic_DNA"/>
</dbReference>
<evidence type="ECO:0000313" key="9">
    <source>
        <dbReference type="Proteomes" id="UP001501612"/>
    </source>
</evidence>
<dbReference type="RefSeq" id="WP_344003677.1">
    <property type="nucleotide sequence ID" value="NZ_BAAAMY010000001.1"/>
</dbReference>
<keyword evidence="2 6" id="KW-0813">Transport</keyword>
<keyword evidence="3 6" id="KW-0812">Transmembrane</keyword>
<keyword evidence="4 6" id="KW-1133">Transmembrane helix</keyword>
<feature type="transmembrane region" description="Helical" evidence="6">
    <location>
        <begin position="26"/>
        <end position="51"/>
    </location>
</feature>
<keyword evidence="9" id="KW-1185">Reference proteome</keyword>
<comment type="similarity">
    <text evidence="6">Belongs to the binding-protein-dependent transport system permease family.</text>
</comment>
<keyword evidence="5 6" id="KW-0472">Membrane</keyword>
<evidence type="ECO:0000256" key="3">
    <source>
        <dbReference type="ARBA" id="ARBA00022692"/>
    </source>
</evidence>
<accession>A0ABP5AA25</accession>
<protein>
    <submittedName>
        <fullName evidence="8">ABC transporter permease subunit</fullName>
    </submittedName>
</protein>
<dbReference type="PANTHER" id="PTHR30177">
    <property type="entry name" value="GLYCINE BETAINE/L-PROLINE TRANSPORT SYSTEM PERMEASE PROTEIN PROW"/>
    <property type="match status" value="1"/>
</dbReference>
<dbReference type="InterPro" id="IPR051204">
    <property type="entry name" value="ABC_transp_perm/SBD"/>
</dbReference>